<evidence type="ECO:0000313" key="2">
    <source>
        <dbReference type="Proteomes" id="UP000002333"/>
    </source>
</evidence>
<dbReference type="KEGG" id="cbi:CLJ_B1142"/>
<evidence type="ECO:0000313" key="1">
    <source>
        <dbReference type="EMBL" id="ACQ53662.1"/>
    </source>
</evidence>
<organism evidence="1 2">
    <name type="scientific">Clostridium botulinum (strain 657 / Type Ba4)</name>
    <dbReference type="NCBI Taxonomy" id="515621"/>
    <lineage>
        <taxon>Bacteria</taxon>
        <taxon>Bacillati</taxon>
        <taxon>Bacillota</taxon>
        <taxon>Clostridia</taxon>
        <taxon>Eubacteriales</taxon>
        <taxon>Clostridiaceae</taxon>
        <taxon>Clostridium</taxon>
    </lineage>
</organism>
<dbReference type="RefSeq" id="WP_003361052.1">
    <property type="nucleotide sequence ID" value="NC_012658.1"/>
</dbReference>
<dbReference type="EMBL" id="CP001083">
    <property type="protein sequence ID" value="ACQ53662.1"/>
    <property type="molecule type" value="Genomic_DNA"/>
</dbReference>
<dbReference type="AlphaFoldDB" id="A0A3F3A5I9"/>
<protein>
    <submittedName>
        <fullName evidence="1">Conserved domain protein</fullName>
    </submittedName>
</protein>
<proteinExistence type="predicted"/>
<dbReference type="Proteomes" id="UP000002333">
    <property type="component" value="Chromosome"/>
</dbReference>
<reference evidence="2" key="2">
    <citation type="submission" date="2008-05" db="EMBL/GenBank/DDBJ databases">
        <title>Genome sequence of Clostridium botulinum Ba4 strain 657.</title>
        <authorList>
            <person name="Shrivastava S."/>
            <person name="Brown J.L."/>
            <person name="Bruce D."/>
            <person name="Detter C."/>
            <person name="Munk C."/>
            <person name="Smith L.A."/>
            <person name="Smith T.J."/>
            <person name="Sutton G."/>
            <person name="Brettin T.S."/>
        </authorList>
    </citation>
    <scope>NUCLEOTIDE SEQUENCE [LARGE SCALE GENOMIC DNA]</scope>
    <source>
        <strain evidence="2">657 / Type Ba4</strain>
    </source>
</reference>
<name>A0A3F3A5I9_CLOB6</name>
<accession>A0A3F3A5I9</accession>
<sequence length="75" mass="8686">MGSLKLISSFLITIMLLIPFTSKGLNENKIVKNISNLVLIEEKEDGSNKIKKRVKLRPEKEVNNIYKQNLKRNIF</sequence>
<reference evidence="1 2" key="1">
    <citation type="journal article" date="2007" name="PLoS ONE">
        <title>Analysis of the neurotoxin complex genes in Clostridium botulinum A1-A4 and B1 strains: BoNT/A3, /Ba4 and /B1 clusters are located within plasmids.</title>
        <authorList>
            <person name="Smith T.J."/>
            <person name="Hill K.K."/>
            <person name="Foley B.T."/>
            <person name="Detter J.C."/>
            <person name="Munk A.C."/>
            <person name="Bruce D.C."/>
            <person name="Doggett N.A."/>
            <person name="Smith L.A."/>
            <person name="Marks J.D."/>
            <person name="Xie G."/>
            <person name="Brettin T.S."/>
        </authorList>
    </citation>
    <scope>NUCLEOTIDE SEQUENCE [LARGE SCALE GENOMIC DNA]</scope>
    <source>
        <strain evidence="2">657 / Type Ba4</strain>
    </source>
</reference>
<gene>
    <name evidence="1" type="ordered locus">CLJ_B1142</name>
</gene>